<evidence type="ECO:0000313" key="2">
    <source>
        <dbReference type="EMBL" id="GAA0747852.1"/>
    </source>
</evidence>
<feature type="domain" description="Methyltransferase type 11" evidence="1">
    <location>
        <begin position="71"/>
        <end position="186"/>
    </location>
</feature>
<dbReference type="Proteomes" id="UP001500736">
    <property type="component" value="Unassembled WGS sequence"/>
</dbReference>
<sequence>MTKIYKRIQQSLKTRWLLFKDELEVRLGKRHPLLPPRRYNYINSGVNSEINQEFFNYFKDLCGLQPTDSVLEVGSGFGRMAIPLTEYLSTEGRYEGLEIIQDGVNWCTSKFTTRYPNFKFQYIDVYNERYNPKGRQEASNFLFPYNNETFDFVYLTSVFTHMFYDDVAHYLSEINRVLTPGGVCLITYFILDDISLMQIRHKRGVFSFRHDKDGAFIEDMQQPEYAVAYTLDTIRSLYKTHKLEIQSPIRYGNWSGREPYLSFQDIVIARKL</sequence>
<proteinExistence type="predicted"/>
<organism evidence="2 3">
    <name type="scientific">Gaetbulibacter jejuensis</name>
    <dbReference type="NCBI Taxonomy" id="584607"/>
    <lineage>
        <taxon>Bacteria</taxon>
        <taxon>Pseudomonadati</taxon>
        <taxon>Bacteroidota</taxon>
        <taxon>Flavobacteriia</taxon>
        <taxon>Flavobacteriales</taxon>
        <taxon>Flavobacteriaceae</taxon>
        <taxon>Gaetbulibacter</taxon>
    </lineage>
</organism>
<dbReference type="Pfam" id="PF08241">
    <property type="entry name" value="Methyltransf_11"/>
    <property type="match status" value="1"/>
</dbReference>
<protein>
    <recommendedName>
        <fullName evidence="1">Methyltransferase type 11 domain-containing protein</fullName>
    </recommendedName>
</protein>
<gene>
    <name evidence="2" type="ORF">GCM10009431_25710</name>
</gene>
<comment type="caution">
    <text evidence="2">The sequence shown here is derived from an EMBL/GenBank/DDBJ whole genome shotgun (WGS) entry which is preliminary data.</text>
</comment>
<dbReference type="EMBL" id="BAAAGF010000004">
    <property type="protein sequence ID" value="GAA0747852.1"/>
    <property type="molecule type" value="Genomic_DNA"/>
</dbReference>
<reference evidence="3" key="1">
    <citation type="journal article" date="2019" name="Int. J. Syst. Evol. Microbiol.">
        <title>The Global Catalogue of Microorganisms (GCM) 10K type strain sequencing project: providing services to taxonomists for standard genome sequencing and annotation.</title>
        <authorList>
            <consortium name="The Broad Institute Genomics Platform"/>
            <consortium name="The Broad Institute Genome Sequencing Center for Infectious Disease"/>
            <person name="Wu L."/>
            <person name="Ma J."/>
        </authorList>
    </citation>
    <scope>NUCLEOTIDE SEQUENCE [LARGE SCALE GENOMIC DNA]</scope>
    <source>
        <strain evidence="3">JCM 15976</strain>
    </source>
</reference>
<keyword evidence="3" id="KW-1185">Reference proteome</keyword>
<evidence type="ECO:0000259" key="1">
    <source>
        <dbReference type="Pfam" id="PF08241"/>
    </source>
</evidence>
<name>A0ABP3V7K1_9FLAO</name>
<dbReference type="SUPFAM" id="SSF53335">
    <property type="entry name" value="S-adenosyl-L-methionine-dependent methyltransferases"/>
    <property type="match status" value="1"/>
</dbReference>
<dbReference type="Gene3D" id="3.40.50.150">
    <property type="entry name" value="Vaccinia Virus protein VP39"/>
    <property type="match status" value="1"/>
</dbReference>
<dbReference type="RefSeq" id="WP_343798875.1">
    <property type="nucleotide sequence ID" value="NZ_BAAAGF010000004.1"/>
</dbReference>
<dbReference type="InterPro" id="IPR029063">
    <property type="entry name" value="SAM-dependent_MTases_sf"/>
</dbReference>
<evidence type="ECO:0000313" key="3">
    <source>
        <dbReference type="Proteomes" id="UP001500736"/>
    </source>
</evidence>
<dbReference type="InterPro" id="IPR013216">
    <property type="entry name" value="Methyltransf_11"/>
</dbReference>
<accession>A0ABP3V7K1</accession>
<dbReference type="CDD" id="cd02440">
    <property type="entry name" value="AdoMet_MTases"/>
    <property type="match status" value="1"/>
</dbReference>